<dbReference type="AlphaFoldDB" id="A0A101PCE9"/>
<sequence length="88" mass="9762">MIGLPVLPIGSTLAFRADQEPLWLFAASVRSKHVAAPMEAGHVEQRRAVRDTRQRVRLRLTPHGRGAYRAHLAALRAIVGPATPWHRA</sequence>
<evidence type="ECO:0000313" key="1">
    <source>
        <dbReference type="EMBL" id="KUN08898.1"/>
    </source>
</evidence>
<keyword evidence="2" id="KW-1185">Reference proteome</keyword>
<evidence type="ECO:0000313" key="2">
    <source>
        <dbReference type="Proteomes" id="UP000053127"/>
    </source>
</evidence>
<name>A0A101PCE9_9ACTN</name>
<dbReference type="Proteomes" id="UP000053127">
    <property type="component" value="Unassembled WGS sequence"/>
</dbReference>
<dbReference type="EMBL" id="LMWN01000007">
    <property type="protein sequence ID" value="KUN08898.1"/>
    <property type="molecule type" value="Genomic_DNA"/>
</dbReference>
<reference evidence="1 2" key="1">
    <citation type="submission" date="2015-10" db="EMBL/GenBank/DDBJ databases">
        <title>Draft genome sequence of Streptomyces yokosukanensis DSM 40224, type strain for the species Streptomyces yokosukanensis.</title>
        <authorList>
            <person name="Ruckert C."/>
            <person name="Winkler A."/>
            <person name="Kalinowski J."/>
            <person name="Kampfer P."/>
            <person name="Glaeser S."/>
        </authorList>
    </citation>
    <scope>NUCLEOTIDE SEQUENCE [LARGE SCALE GENOMIC DNA]</scope>
    <source>
        <strain evidence="1 2">DSM 40224</strain>
    </source>
</reference>
<accession>A0A101PCE9</accession>
<comment type="caution">
    <text evidence="1">The sequence shown here is derived from an EMBL/GenBank/DDBJ whole genome shotgun (WGS) entry which is preliminary data.</text>
</comment>
<proteinExistence type="predicted"/>
<organism evidence="1 2">
    <name type="scientific">Streptomyces yokosukanensis</name>
    <dbReference type="NCBI Taxonomy" id="67386"/>
    <lineage>
        <taxon>Bacteria</taxon>
        <taxon>Bacillati</taxon>
        <taxon>Actinomycetota</taxon>
        <taxon>Actinomycetes</taxon>
        <taxon>Kitasatosporales</taxon>
        <taxon>Streptomycetaceae</taxon>
        <taxon>Streptomyces</taxon>
    </lineage>
</organism>
<dbReference type="Gene3D" id="1.10.10.10">
    <property type="entry name" value="Winged helix-like DNA-binding domain superfamily/Winged helix DNA-binding domain"/>
    <property type="match status" value="1"/>
</dbReference>
<protein>
    <submittedName>
        <fullName evidence="1">Uncharacterized protein</fullName>
    </submittedName>
</protein>
<dbReference type="OrthoDB" id="4952043at2"/>
<dbReference type="InterPro" id="IPR036388">
    <property type="entry name" value="WH-like_DNA-bd_sf"/>
</dbReference>
<gene>
    <name evidence="1" type="ORF">AQI95_06715</name>
</gene>
<dbReference type="STRING" id="67386.AQI95_06715"/>